<evidence type="ECO:0000256" key="3">
    <source>
        <dbReference type="SAM" id="Coils"/>
    </source>
</evidence>
<organism evidence="6 7">
    <name type="scientific">Metarhizium album (strain ARSEF 1941)</name>
    <dbReference type="NCBI Taxonomy" id="1081103"/>
    <lineage>
        <taxon>Eukaryota</taxon>
        <taxon>Fungi</taxon>
        <taxon>Dikarya</taxon>
        <taxon>Ascomycota</taxon>
        <taxon>Pezizomycotina</taxon>
        <taxon>Sordariomycetes</taxon>
        <taxon>Hypocreomycetidae</taxon>
        <taxon>Hypocreales</taxon>
        <taxon>Clavicipitaceae</taxon>
        <taxon>Metarhizium</taxon>
    </lineage>
</organism>
<dbReference type="InterPro" id="IPR003703">
    <property type="entry name" value="Acyl_CoA_thio"/>
</dbReference>
<keyword evidence="3" id="KW-0175">Coiled coil</keyword>
<dbReference type="GO" id="GO:0005782">
    <property type="term" value="C:peroxisomal matrix"/>
    <property type="evidence" value="ECO:0007669"/>
    <property type="project" value="UniProtKB-SubCell"/>
</dbReference>
<dbReference type="PANTHER" id="PTHR11066:SF64">
    <property type="entry name" value="ACYL-COA THIOESTERASE (AFU_ORTHOLOGUE AFUA_1G12060)"/>
    <property type="match status" value="1"/>
</dbReference>
<dbReference type="InterPro" id="IPR029069">
    <property type="entry name" value="HotDog_dom_sf"/>
</dbReference>
<accession>A0A0B2X649</accession>
<evidence type="ECO:0000259" key="4">
    <source>
        <dbReference type="Pfam" id="PF13622"/>
    </source>
</evidence>
<dbReference type="GeneID" id="63734689"/>
<dbReference type="AlphaFoldDB" id="A0A0B2X649"/>
<dbReference type="SUPFAM" id="SSF54637">
    <property type="entry name" value="Thioesterase/thiol ester dehydrase-isomerase"/>
    <property type="match status" value="2"/>
</dbReference>
<evidence type="ECO:0000313" key="7">
    <source>
        <dbReference type="Proteomes" id="UP000030816"/>
    </source>
</evidence>
<dbReference type="InterPro" id="IPR049450">
    <property type="entry name" value="ACOT8-like_C"/>
</dbReference>
<dbReference type="PANTHER" id="PTHR11066">
    <property type="entry name" value="ACYL-COA THIOESTERASE"/>
    <property type="match status" value="1"/>
</dbReference>
<dbReference type="GO" id="GO:0006637">
    <property type="term" value="P:acyl-CoA metabolic process"/>
    <property type="evidence" value="ECO:0007669"/>
    <property type="project" value="InterPro"/>
</dbReference>
<evidence type="ECO:0000313" key="6">
    <source>
        <dbReference type="EMBL" id="KHO01233.1"/>
    </source>
</evidence>
<evidence type="ECO:0000256" key="1">
    <source>
        <dbReference type="ARBA" id="ARBA00006538"/>
    </source>
</evidence>
<dbReference type="Pfam" id="PF13622">
    <property type="entry name" value="4HBT_3"/>
    <property type="match status" value="1"/>
</dbReference>
<dbReference type="Proteomes" id="UP000030816">
    <property type="component" value="Unassembled WGS sequence"/>
</dbReference>
<dbReference type="CDD" id="cd03444">
    <property type="entry name" value="Thioesterase_II_repeat1"/>
    <property type="match status" value="1"/>
</dbReference>
<reference evidence="6 7" key="1">
    <citation type="journal article" date="2014" name="Proc. Natl. Acad. Sci. U.S.A.">
        <title>Trajectory and genomic determinants of fungal-pathogen speciation and host adaptation.</title>
        <authorList>
            <person name="Hu X."/>
            <person name="Xiao G."/>
            <person name="Zheng P."/>
            <person name="Shang Y."/>
            <person name="Su Y."/>
            <person name="Zhang X."/>
            <person name="Liu X."/>
            <person name="Zhan S."/>
            <person name="St Leger R.J."/>
            <person name="Wang C."/>
        </authorList>
    </citation>
    <scope>NUCLEOTIDE SEQUENCE [LARGE SCALE GENOMIC DNA]</scope>
    <source>
        <strain evidence="6 7">ARSEF 1941</strain>
    </source>
</reference>
<comment type="caution">
    <text evidence="6">The sequence shown here is derived from an EMBL/GenBank/DDBJ whole genome shotgun (WGS) entry which is preliminary data.</text>
</comment>
<comment type="similarity">
    <text evidence="1">Belongs to the C/M/P thioester hydrolase family.</text>
</comment>
<dbReference type="Pfam" id="PF20789">
    <property type="entry name" value="4HBT_3C"/>
    <property type="match status" value="1"/>
</dbReference>
<feature type="coiled-coil region" evidence="3">
    <location>
        <begin position="1"/>
        <end position="28"/>
    </location>
</feature>
<dbReference type="EMBL" id="AZHE01000001">
    <property type="protein sequence ID" value="KHO01233.1"/>
    <property type="molecule type" value="Genomic_DNA"/>
</dbReference>
<feature type="domain" description="Acyl-CoA thioesterase-like C-terminal" evidence="5">
    <location>
        <begin position="300"/>
        <end position="386"/>
    </location>
</feature>
<dbReference type="HOGENOM" id="CLU_051867_1_0_1"/>
<gene>
    <name evidence="6" type="ORF">MAM_00234</name>
</gene>
<name>A0A0B2X649_METAS</name>
<dbReference type="InterPro" id="IPR042171">
    <property type="entry name" value="Acyl-CoA_hotdog"/>
</dbReference>
<dbReference type="OrthoDB" id="68328at2759"/>
<dbReference type="RefSeq" id="XP_040682298.1">
    <property type="nucleotide sequence ID" value="XM_040819033.1"/>
</dbReference>
<evidence type="ECO:0008006" key="8">
    <source>
        <dbReference type="Google" id="ProtNLM"/>
    </source>
</evidence>
<dbReference type="STRING" id="1081103.A0A0B2X649"/>
<dbReference type="GO" id="GO:0009062">
    <property type="term" value="P:fatty acid catabolic process"/>
    <property type="evidence" value="ECO:0007669"/>
    <property type="project" value="TreeGrafter"/>
</dbReference>
<dbReference type="GO" id="GO:0047617">
    <property type="term" value="F:fatty acyl-CoA hydrolase activity"/>
    <property type="evidence" value="ECO:0007669"/>
    <property type="project" value="InterPro"/>
</dbReference>
<protein>
    <recommendedName>
        <fullName evidence="8">Acyl-CoA thioesterase</fullName>
    </recommendedName>
</protein>
<sequence length="401" mass="44657">MTDRKGAMAEFEEALEEIQQRVLVSHREWPRMDFDAFMELVQVPSETHRHGAGVKRYMSRQPAWMPGSELPWDAVLQNWKGPRPRHSGPGVFGGCVYAQAPLAAARAVEEEERQQTAATGVVKPVPGIHSIQGIFTTPGLPDRPFVFDVTDIISGRSFFGRQVTVRQPKQPSSHPAGPFPGSDAKLPLHDVCFSCITTFKRPVEGVDDVQSPISAQKRYADILSQRAPAQWEPAPQSDIEAITSLFKGFKGHGGFPLLDMYKVDMSEYNSDKEVPDRVQLMLYRPMKPVPKDDVNGHIVCHAFAADRNGLVMLANHMGYGFSMGLAASLSYSFYIHTNPGEAVMDGEEWWIQEISWPRVSANRCMMESKTWSPEGKHIASAYQDGILAPAREPAKVKEPKL</sequence>
<dbReference type="InterPro" id="IPR049449">
    <property type="entry name" value="TesB_ACOT8-like_N"/>
</dbReference>
<evidence type="ECO:0000256" key="2">
    <source>
        <dbReference type="ARBA" id="ARBA00022801"/>
    </source>
</evidence>
<proteinExistence type="inferred from homology"/>
<evidence type="ECO:0000259" key="5">
    <source>
        <dbReference type="Pfam" id="PF20789"/>
    </source>
</evidence>
<feature type="domain" description="Acyl-CoA thioesterase-like N-terminal HotDog" evidence="4">
    <location>
        <begin position="87"/>
        <end position="168"/>
    </location>
</feature>
<dbReference type="Gene3D" id="2.40.160.210">
    <property type="entry name" value="Acyl-CoA thioesterase, double hotdog domain"/>
    <property type="match status" value="1"/>
</dbReference>
<keyword evidence="7" id="KW-1185">Reference proteome</keyword>
<keyword evidence="2" id="KW-0378">Hydrolase</keyword>